<dbReference type="Pfam" id="PF13577">
    <property type="entry name" value="SnoaL_4"/>
    <property type="match status" value="1"/>
</dbReference>
<dbReference type="RefSeq" id="WP_183593519.1">
    <property type="nucleotide sequence ID" value="NZ_JACHWR010000002.1"/>
</dbReference>
<sequence>MNIDELVARESVRDVYARYNRSGDKGRLDELAACFTPLGVLDVPGHFVARGREEIVRHLQASAGPSRWTRGGAERPVVRHFLASLRFDEVGPGLVRSSAYFLVCAADAVDHWGTYRDVLVPTENGWLFESRSVSVDGTAELVEA</sequence>
<protein>
    <recommendedName>
        <fullName evidence="1">SnoaL-like domain-containing protein</fullName>
    </recommendedName>
</protein>
<name>A0A7W4Z1T7_9ACTN</name>
<dbReference type="EMBL" id="JACHWR010000002">
    <property type="protein sequence ID" value="MBB3043744.1"/>
    <property type="molecule type" value="Genomic_DNA"/>
</dbReference>
<dbReference type="Proteomes" id="UP000589626">
    <property type="component" value="Unassembled WGS sequence"/>
</dbReference>
<feature type="domain" description="SnoaL-like" evidence="1">
    <location>
        <begin position="5"/>
        <end position="131"/>
    </location>
</feature>
<dbReference type="InterPro" id="IPR037401">
    <property type="entry name" value="SnoaL-like"/>
</dbReference>
<dbReference type="Gene3D" id="3.10.450.50">
    <property type="match status" value="1"/>
</dbReference>
<evidence type="ECO:0000313" key="2">
    <source>
        <dbReference type="EMBL" id="MBB3043744.1"/>
    </source>
</evidence>
<keyword evidence="3" id="KW-1185">Reference proteome</keyword>
<proteinExistence type="predicted"/>
<dbReference type="InterPro" id="IPR032710">
    <property type="entry name" value="NTF2-like_dom_sf"/>
</dbReference>
<reference evidence="2 3" key="1">
    <citation type="submission" date="2020-08" db="EMBL/GenBank/DDBJ databases">
        <title>Sequencing the genomes of 1000 actinobacteria strains.</title>
        <authorList>
            <person name="Klenk H.-P."/>
        </authorList>
    </citation>
    <scope>NUCLEOTIDE SEQUENCE [LARGE SCALE GENOMIC DNA]</scope>
    <source>
        <strain evidence="2 3">DSM 105498</strain>
    </source>
</reference>
<organism evidence="2 3">
    <name type="scientific">Nocardioides soli</name>
    <dbReference type="NCBI Taxonomy" id="1036020"/>
    <lineage>
        <taxon>Bacteria</taxon>
        <taxon>Bacillati</taxon>
        <taxon>Actinomycetota</taxon>
        <taxon>Actinomycetes</taxon>
        <taxon>Propionibacteriales</taxon>
        <taxon>Nocardioidaceae</taxon>
        <taxon>Nocardioides</taxon>
    </lineage>
</organism>
<accession>A0A7W4Z1T7</accession>
<evidence type="ECO:0000259" key="1">
    <source>
        <dbReference type="Pfam" id="PF13577"/>
    </source>
</evidence>
<gene>
    <name evidence="2" type="ORF">FHU40_003562</name>
</gene>
<comment type="caution">
    <text evidence="2">The sequence shown here is derived from an EMBL/GenBank/DDBJ whole genome shotgun (WGS) entry which is preliminary data.</text>
</comment>
<dbReference type="SUPFAM" id="SSF54427">
    <property type="entry name" value="NTF2-like"/>
    <property type="match status" value="1"/>
</dbReference>
<dbReference type="AlphaFoldDB" id="A0A7W4Z1T7"/>
<dbReference type="CDD" id="cd00531">
    <property type="entry name" value="NTF2_like"/>
    <property type="match status" value="1"/>
</dbReference>
<evidence type="ECO:0000313" key="3">
    <source>
        <dbReference type="Proteomes" id="UP000589626"/>
    </source>
</evidence>